<dbReference type="EMBL" id="FCOX02000021">
    <property type="protein sequence ID" value="SAK83013.1"/>
    <property type="molecule type" value="Genomic_DNA"/>
</dbReference>
<proteinExistence type="predicted"/>
<name>A0A158CKW0_9BURK</name>
<evidence type="ECO:0000313" key="1">
    <source>
        <dbReference type="EMBL" id="SAK83013.1"/>
    </source>
</evidence>
<sequence length="456" mass="50427">MTGPTTFATPVAALRQRVIWTEGMFLRPQHFQQLERHWERHVNLRCQPLQGFGWGFDTLEIDREGLALGKVGLRAASGVMRDGTPFDLSHPDELPEPFDVPADAKDQLVVLALPLWRGGAEEVSFDDDGGAGVARYVVREHEIADANTVALGPALLQTGRLNVRLMPQAELTGDWHALGVAQVVERRTDGRLIVDDTYIPPRLVAQRDPVLFACARELHGLLTQRSEALAARLSEPGRGGVSEVADFLLLQLVNRYLAPTWHVQQDVATQPEALFVDWLKLACDLSTFTASGRRPEALAVYRHDDLRASFGELMTELRRSLSTVLEQNAIQIELRDAGNGIRVATLADPVLRDTAGFVLAVRADMPADSLQLRFPAQAKLGPVERIRDLVQLQLPGVALRQLPVAPRQIPYHAGHTYFEIDKGGELWKQLARSGGLAFHFAGEFPGLSMELWAIRG</sequence>
<dbReference type="PANTHER" id="PTHR35566:SF1">
    <property type="entry name" value="TYPE VI SECRETION SYSTEM BASEPLATE COMPONENT TSSK1"/>
    <property type="match status" value="1"/>
</dbReference>
<dbReference type="PANTHER" id="PTHR35566">
    <property type="entry name" value="BLR3599 PROTEIN"/>
    <property type="match status" value="1"/>
</dbReference>
<dbReference type="NCBIfam" id="TIGR03353">
    <property type="entry name" value="VI_chp_4"/>
    <property type="match status" value="1"/>
</dbReference>
<protein>
    <submittedName>
        <fullName evidence="1">Type VI secretion protein</fullName>
    </submittedName>
</protein>
<reference evidence="1" key="1">
    <citation type="submission" date="2016-01" db="EMBL/GenBank/DDBJ databases">
        <authorList>
            <person name="Peeters C."/>
        </authorList>
    </citation>
    <scope>NUCLEOTIDE SEQUENCE</scope>
    <source>
        <strain evidence="1">LMG 29321</strain>
    </source>
</reference>
<dbReference type="OrthoDB" id="9775333at2"/>
<keyword evidence="2" id="KW-1185">Reference proteome</keyword>
<accession>A0A158CKW0</accession>
<organism evidence="1 2">
    <name type="scientific">Caballeronia calidae</name>
    <dbReference type="NCBI Taxonomy" id="1777139"/>
    <lineage>
        <taxon>Bacteria</taxon>
        <taxon>Pseudomonadati</taxon>
        <taxon>Pseudomonadota</taxon>
        <taxon>Betaproteobacteria</taxon>
        <taxon>Burkholderiales</taxon>
        <taxon>Burkholderiaceae</taxon>
        <taxon>Caballeronia</taxon>
    </lineage>
</organism>
<dbReference type="RefSeq" id="WP_062607358.1">
    <property type="nucleotide sequence ID" value="NZ_FCOX02000021.1"/>
</dbReference>
<comment type="caution">
    <text evidence="1">The sequence shown here is derived from an EMBL/GenBank/DDBJ whole genome shotgun (WGS) entry which is preliminary data.</text>
</comment>
<dbReference type="AlphaFoldDB" id="A0A158CKW0"/>
<evidence type="ECO:0000313" key="2">
    <source>
        <dbReference type="Proteomes" id="UP000071859"/>
    </source>
</evidence>
<dbReference type="InterPro" id="IPR010263">
    <property type="entry name" value="T6SS_TssK"/>
</dbReference>
<dbReference type="Proteomes" id="UP000071859">
    <property type="component" value="Unassembled WGS sequence"/>
</dbReference>
<gene>
    <name evidence="1" type="ORF">AWB78_04078</name>
</gene>
<dbReference type="Pfam" id="PF05936">
    <property type="entry name" value="T6SS_VasE"/>
    <property type="match status" value="1"/>
</dbReference>